<protein>
    <recommendedName>
        <fullName evidence="4">General stress protein</fullName>
    </recommendedName>
</protein>
<evidence type="ECO:0008006" key="4">
    <source>
        <dbReference type="Google" id="ProtNLM"/>
    </source>
</evidence>
<name>A0ABS7PV80_9SPHN</name>
<proteinExistence type="predicted"/>
<evidence type="ECO:0000313" key="2">
    <source>
        <dbReference type="EMBL" id="MBY8824282.1"/>
    </source>
</evidence>
<evidence type="ECO:0000256" key="1">
    <source>
        <dbReference type="SAM" id="MobiDB-lite"/>
    </source>
</evidence>
<dbReference type="RefSeq" id="WP_222991356.1">
    <property type="nucleotide sequence ID" value="NZ_JAINVV010000008.1"/>
</dbReference>
<evidence type="ECO:0000313" key="3">
    <source>
        <dbReference type="Proteomes" id="UP000706039"/>
    </source>
</evidence>
<dbReference type="EMBL" id="JAINVV010000008">
    <property type="protein sequence ID" value="MBY8824282.1"/>
    <property type="molecule type" value="Genomic_DNA"/>
</dbReference>
<sequence length="51" mass="5184">MSNESNYWGKIGAANPNAGASDFKRQGASDSQAAEAAAAAQRAKQAQGNKS</sequence>
<gene>
    <name evidence="2" type="ORF">K7G82_18405</name>
</gene>
<reference evidence="2 3" key="1">
    <citation type="submission" date="2021-08" db="EMBL/GenBank/DDBJ databases">
        <authorList>
            <person name="Tuo L."/>
        </authorList>
    </citation>
    <scope>NUCLEOTIDE SEQUENCE [LARGE SCALE GENOMIC DNA]</scope>
    <source>
        <strain evidence="2 3">JCM 31229</strain>
    </source>
</reference>
<keyword evidence="3" id="KW-1185">Reference proteome</keyword>
<accession>A0ABS7PV80</accession>
<feature type="compositionally biased region" description="Low complexity" evidence="1">
    <location>
        <begin position="32"/>
        <end position="51"/>
    </location>
</feature>
<dbReference type="Proteomes" id="UP000706039">
    <property type="component" value="Unassembled WGS sequence"/>
</dbReference>
<organism evidence="2 3">
    <name type="scientific">Sphingomonas colocasiae</name>
    <dbReference type="NCBI Taxonomy" id="1848973"/>
    <lineage>
        <taxon>Bacteria</taxon>
        <taxon>Pseudomonadati</taxon>
        <taxon>Pseudomonadota</taxon>
        <taxon>Alphaproteobacteria</taxon>
        <taxon>Sphingomonadales</taxon>
        <taxon>Sphingomonadaceae</taxon>
        <taxon>Sphingomonas</taxon>
    </lineage>
</organism>
<comment type="caution">
    <text evidence="2">The sequence shown here is derived from an EMBL/GenBank/DDBJ whole genome shotgun (WGS) entry which is preliminary data.</text>
</comment>
<feature type="region of interest" description="Disordered" evidence="1">
    <location>
        <begin position="1"/>
        <end position="51"/>
    </location>
</feature>